<accession>A0A8H6II83</accession>
<evidence type="ECO:0000256" key="4">
    <source>
        <dbReference type="ARBA" id="ARBA00022833"/>
    </source>
</evidence>
<evidence type="ECO:0000256" key="2">
    <source>
        <dbReference type="ARBA" id="ARBA00022737"/>
    </source>
</evidence>
<dbReference type="FunFam" id="2.60.260.20:FF:000003">
    <property type="entry name" value="DnaJ subfamily A member 2"/>
    <property type="match status" value="1"/>
</dbReference>
<gene>
    <name evidence="9" type="ORF">DFP72DRAFT_869577</name>
</gene>
<dbReference type="InterPro" id="IPR008971">
    <property type="entry name" value="HSP40/DnaJ_pept-bd"/>
</dbReference>
<dbReference type="GO" id="GO:0008270">
    <property type="term" value="F:zinc ion binding"/>
    <property type="evidence" value="ECO:0007669"/>
    <property type="project" value="UniProtKB-KW"/>
</dbReference>
<dbReference type="InterPro" id="IPR044713">
    <property type="entry name" value="DNJA1/2-like"/>
</dbReference>
<dbReference type="CDD" id="cd10747">
    <property type="entry name" value="DnaJ_C"/>
    <property type="match status" value="1"/>
</dbReference>
<reference evidence="9 10" key="1">
    <citation type="submission" date="2020-07" db="EMBL/GenBank/DDBJ databases">
        <title>Comparative genomics of pyrophilous fungi reveals a link between fire events and developmental genes.</title>
        <authorList>
            <consortium name="DOE Joint Genome Institute"/>
            <person name="Steindorff A.S."/>
            <person name="Carver A."/>
            <person name="Calhoun S."/>
            <person name="Stillman K."/>
            <person name="Liu H."/>
            <person name="Lipzen A."/>
            <person name="Pangilinan J."/>
            <person name="Labutti K."/>
            <person name="Bruns T.D."/>
            <person name="Grigoriev I.V."/>
        </authorList>
    </citation>
    <scope>NUCLEOTIDE SEQUENCE [LARGE SCALE GENOMIC DNA]</scope>
    <source>
        <strain evidence="9 10">CBS 144469</strain>
    </source>
</reference>
<evidence type="ECO:0000313" key="9">
    <source>
        <dbReference type="EMBL" id="KAF6764918.1"/>
    </source>
</evidence>
<keyword evidence="2" id="KW-0677">Repeat</keyword>
<evidence type="ECO:0000256" key="3">
    <source>
        <dbReference type="ARBA" id="ARBA00022771"/>
    </source>
</evidence>
<keyword evidence="1 5" id="KW-0479">Metal-binding</keyword>
<dbReference type="PANTHER" id="PTHR43888">
    <property type="entry name" value="DNAJ-LIKE-2, ISOFORM A-RELATED"/>
    <property type="match status" value="1"/>
</dbReference>
<dbReference type="Gene3D" id="2.10.230.10">
    <property type="entry name" value="Heat shock protein DnaJ, cysteine-rich domain"/>
    <property type="match status" value="1"/>
</dbReference>
<dbReference type="SMART" id="SM00271">
    <property type="entry name" value="DnaJ"/>
    <property type="match status" value="1"/>
</dbReference>
<dbReference type="InterPro" id="IPR001623">
    <property type="entry name" value="DnaJ_domain"/>
</dbReference>
<dbReference type="InterPro" id="IPR036410">
    <property type="entry name" value="HSP_DnaJ_Cys-rich_dom_sf"/>
</dbReference>
<dbReference type="PROSITE" id="PS51188">
    <property type="entry name" value="ZF_CR"/>
    <property type="match status" value="1"/>
</dbReference>
<dbReference type="Proteomes" id="UP000521943">
    <property type="component" value="Unassembled WGS sequence"/>
</dbReference>
<dbReference type="PROSITE" id="PS50076">
    <property type="entry name" value="DNAJ_2"/>
    <property type="match status" value="1"/>
</dbReference>
<keyword evidence="10" id="KW-1185">Reference proteome</keyword>
<feature type="domain" description="J" evidence="7">
    <location>
        <begin position="31"/>
        <end position="92"/>
    </location>
</feature>
<dbReference type="Gene3D" id="2.60.260.20">
    <property type="entry name" value="Urease metallochaperone UreE, N-terminal domain"/>
    <property type="match status" value="2"/>
</dbReference>
<dbReference type="GO" id="GO:0030544">
    <property type="term" value="F:Hsp70 protein binding"/>
    <property type="evidence" value="ECO:0007669"/>
    <property type="project" value="InterPro"/>
</dbReference>
<dbReference type="Gene3D" id="1.10.287.110">
    <property type="entry name" value="DnaJ domain"/>
    <property type="match status" value="1"/>
</dbReference>
<organism evidence="9 10">
    <name type="scientific">Ephemerocybe angulata</name>
    <dbReference type="NCBI Taxonomy" id="980116"/>
    <lineage>
        <taxon>Eukaryota</taxon>
        <taxon>Fungi</taxon>
        <taxon>Dikarya</taxon>
        <taxon>Basidiomycota</taxon>
        <taxon>Agaricomycotina</taxon>
        <taxon>Agaricomycetes</taxon>
        <taxon>Agaricomycetidae</taxon>
        <taxon>Agaricales</taxon>
        <taxon>Agaricineae</taxon>
        <taxon>Psathyrellaceae</taxon>
        <taxon>Ephemerocybe</taxon>
    </lineage>
</organism>
<dbReference type="SUPFAM" id="SSF49493">
    <property type="entry name" value="HSP40/DnaJ peptide-binding domain"/>
    <property type="match status" value="2"/>
</dbReference>
<feature type="zinc finger region" description="CR-type" evidence="5">
    <location>
        <begin position="143"/>
        <end position="222"/>
    </location>
</feature>
<dbReference type="InterPro" id="IPR001305">
    <property type="entry name" value="HSP_DnaJ_Cys-rich_dom"/>
</dbReference>
<keyword evidence="3 5" id="KW-0863">Zinc-finger</keyword>
<dbReference type="CDD" id="cd06257">
    <property type="entry name" value="DnaJ"/>
    <property type="match status" value="1"/>
</dbReference>
<dbReference type="Pfam" id="PF01556">
    <property type="entry name" value="DnaJ_C"/>
    <property type="match status" value="1"/>
</dbReference>
<dbReference type="GO" id="GO:0051082">
    <property type="term" value="F:unfolded protein binding"/>
    <property type="evidence" value="ECO:0007669"/>
    <property type="project" value="InterPro"/>
</dbReference>
<keyword evidence="4 5" id="KW-0862">Zinc</keyword>
<dbReference type="AlphaFoldDB" id="A0A8H6II83"/>
<evidence type="ECO:0000313" key="10">
    <source>
        <dbReference type="Proteomes" id="UP000521943"/>
    </source>
</evidence>
<evidence type="ECO:0000256" key="6">
    <source>
        <dbReference type="SAM" id="MobiDB-lite"/>
    </source>
</evidence>
<proteinExistence type="predicted"/>
<dbReference type="SUPFAM" id="SSF46565">
    <property type="entry name" value="Chaperone J-domain"/>
    <property type="match status" value="1"/>
</dbReference>
<dbReference type="CDD" id="cd10719">
    <property type="entry name" value="DnaJ_zf"/>
    <property type="match status" value="1"/>
</dbReference>
<protein>
    <submittedName>
        <fullName evidence="9">Putative YDJ1-mitochondrial and ER import protein</fullName>
    </submittedName>
</protein>
<dbReference type="OrthoDB" id="550424at2759"/>
<evidence type="ECO:0000259" key="7">
    <source>
        <dbReference type="PROSITE" id="PS50076"/>
    </source>
</evidence>
<evidence type="ECO:0000256" key="5">
    <source>
        <dbReference type="PROSITE-ProRule" id="PRU00546"/>
    </source>
</evidence>
<comment type="caution">
    <text evidence="9">The sequence shown here is derived from an EMBL/GenBank/DDBJ whole genome shotgun (WGS) entry which is preliminary data.</text>
</comment>
<dbReference type="GO" id="GO:0006457">
    <property type="term" value="P:protein folding"/>
    <property type="evidence" value="ECO:0007669"/>
    <property type="project" value="InterPro"/>
</dbReference>
<dbReference type="EMBL" id="JACGCI010000003">
    <property type="protein sequence ID" value="KAF6764918.1"/>
    <property type="molecule type" value="Genomic_DNA"/>
</dbReference>
<feature type="region of interest" description="Disordered" evidence="6">
    <location>
        <begin position="378"/>
        <end position="398"/>
    </location>
</feature>
<dbReference type="InterPro" id="IPR036869">
    <property type="entry name" value="J_dom_sf"/>
</dbReference>
<name>A0A8H6II83_9AGAR</name>
<dbReference type="InterPro" id="IPR002939">
    <property type="entry name" value="DnaJ_C"/>
</dbReference>
<evidence type="ECO:0000259" key="8">
    <source>
        <dbReference type="PROSITE" id="PS51188"/>
    </source>
</evidence>
<dbReference type="Pfam" id="PF00226">
    <property type="entry name" value="DnaJ"/>
    <property type="match status" value="1"/>
</dbReference>
<feature type="domain" description="CR-type" evidence="8">
    <location>
        <begin position="143"/>
        <end position="222"/>
    </location>
</feature>
<feature type="compositionally biased region" description="Basic and acidic residues" evidence="6">
    <location>
        <begin position="382"/>
        <end position="398"/>
    </location>
</feature>
<evidence type="ECO:0000256" key="1">
    <source>
        <dbReference type="ARBA" id="ARBA00022723"/>
    </source>
</evidence>
<dbReference type="SUPFAM" id="SSF57938">
    <property type="entry name" value="DnaJ/Hsp40 cysteine-rich domain"/>
    <property type="match status" value="1"/>
</dbReference>
<sequence length="398" mass="43706">MGYLILPTMMKGNYAPSAPLANPDVRTTARSYYELLKVPSTASMEEIRMAWKKEVALLLSDGIGDMDKLEVINVAYETLADPQTRIDYDAEGETSLNFDSKLAISRDLFHEGLRPLSGPRQRPRRTRDIIHPISVTLEDLYKGKFATFSITRNIICKQCNGEGGINRDINICTTCGGEGATGAFREGRKLHSVCVACSGEGVLTSFRDECPICRGKKVVPVPTTMRARIEKGMEHGQRLALIGEGDQAPGADIGDVVILLQQETHPRFKRTGNNLHTKVEVDLLTALVGGKISVDHLNARVLSFALGGGEVTKKDGILKVIHNQGMPVYRKPGEFGDLYINFSITFPDRVEGRSVQLLRDALGPTHSMVEEDAFVEEVSLAEPEKGQGEEEGPDCNHQ</sequence>